<comment type="caution">
    <text evidence="1">The sequence shown here is derived from an EMBL/GenBank/DDBJ whole genome shotgun (WGS) entry which is preliminary data.</text>
</comment>
<dbReference type="AlphaFoldDB" id="A0A9W6BHC8"/>
<keyword evidence="2" id="KW-1185">Reference proteome</keyword>
<name>A0A9W6BHC8_9CHLO</name>
<evidence type="ECO:0000313" key="1">
    <source>
        <dbReference type="EMBL" id="GLC52226.1"/>
    </source>
</evidence>
<dbReference type="EMBL" id="BRXU01000005">
    <property type="protein sequence ID" value="GLC52226.1"/>
    <property type="molecule type" value="Genomic_DNA"/>
</dbReference>
<reference evidence="1 2" key="1">
    <citation type="journal article" date="2023" name="Commun. Biol.">
        <title>Reorganization of the ancestral sex-determining regions during the evolution of trioecy in Pleodorina starrii.</title>
        <authorList>
            <person name="Takahashi K."/>
            <person name="Suzuki S."/>
            <person name="Kawai-Toyooka H."/>
            <person name="Yamamoto K."/>
            <person name="Hamaji T."/>
            <person name="Ootsuki R."/>
            <person name="Yamaguchi H."/>
            <person name="Kawachi M."/>
            <person name="Higashiyama T."/>
            <person name="Nozaki H."/>
        </authorList>
    </citation>
    <scope>NUCLEOTIDE SEQUENCE [LARGE SCALE GENOMIC DNA]</scope>
    <source>
        <strain evidence="1 2">NIES-4479</strain>
    </source>
</reference>
<evidence type="ECO:0000313" key="2">
    <source>
        <dbReference type="Proteomes" id="UP001165080"/>
    </source>
</evidence>
<protein>
    <submittedName>
        <fullName evidence="1">Uncharacterized protein</fullName>
    </submittedName>
</protein>
<sequence>MVAHFKAVHSVLGLLTKDMKELKSPRPSGRRSSAVEADPVSGKMVLLLRTQPYILKLEDGMAFMREIGDYMGISTDPPSLKSMDREKREDFEAAVRQASGNFRANFKGKAEAAVRTAAIVAYGLAPSTSGSGHEPGGEVAKALLDDNSYRDKPDKRLAAPEFQQCAHAWYVAARRIRKGWKVDLELAEFTLEEMACIDLQVRRTLNGDVAQTTGNNVPISEEIYRLYEARLAIMKRWDVSALGLHVVPASDVLGQMDKSKKMLTREAIEIAQAGF</sequence>
<gene>
    <name evidence="1" type="primary">PLESTBF000292</name>
    <name evidence="1" type="ORF">PLESTB_000597500</name>
</gene>
<organism evidence="1 2">
    <name type="scientific">Pleodorina starrii</name>
    <dbReference type="NCBI Taxonomy" id="330485"/>
    <lineage>
        <taxon>Eukaryota</taxon>
        <taxon>Viridiplantae</taxon>
        <taxon>Chlorophyta</taxon>
        <taxon>core chlorophytes</taxon>
        <taxon>Chlorophyceae</taxon>
        <taxon>CS clade</taxon>
        <taxon>Chlamydomonadales</taxon>
        <taxon>Volvocaceae</taxon>
        <taxon>Pleodorina</taxon>
    </lineage>
</organism>
<proteinExistence type="predicted"/>
<accession>A0A9W6BHC8</accession>
<dbReference type="Proteomes" id="UP001165080">
    <property type="component" value="Unassembled WGS sequence"/>
</dbReference>